<dbReference type="InterPro" id="IPR009057">
    <property type="entry name" value="Homeodomain-like_sf"/>
</dbReference>
<evidence type="ECO:0000313" key="5">
    <source>
        <dbReference type="EMBL" id="TSD52973.1"/>
    </source>
</evidence>
<dbReference type="SMART" id="SM00342">
    <property type="entry name" value="HTH_ARAC"/>
    <property type="match status" value="1"/>
</dbReference>
<evidence type="ECO:0000256" key="1">
    <source>
        <dbReference type="ARBA" id="ARBA00023015"/>
    </source>
</evidence>
<dbReference type="InterPro" id="IPR050204">
    <property type="entry name" value="AraC_XylS_family_regulators"/>
</dbReference>
<dbReference type="Proteomes" id="UP000316988">
    <property type="component" value="Unassembled WGS sequence"/>
</dbReference>
<keyword evidence="3" id="KW-0804">Transcription</keyword>
<evidence type="ECO:0000256" key="3">
    <source>
        <dbReference type="ARBA" id="ARBA00023163"/>
    </source>
</evidence>
<reference evidence="5 6" key="1">
    <citation type="submission" date="2019-07" db="EMBL/GenBank/DDBJ databases">
        <authorList>
            <person name="Zhao L.H."/>
        </authorList>
    </citation>
    <scope>NUCLEOTIDE SEQUENCE [LARGE SCALE GENOMIC DNA]</scope>
    <source>
        <strain evidence="5 6">Co35</strain>
    </source>
</reference>
<gene>
    <name evidence="5" type="ORF">FNM00_18425</name>
</gene>
<dbReference type="AlphaFoldDB" id="A0A554RFN7"/>
<evidence type="ECO:0000313" key="6">
    <source>
        <dbReference type="Proteomes" id="UP000316988"/>
    </source>
</evidence>
<evidence type="ECO:0000259" key="4">
    <source>
        <dbReference type="PROSITE" id="PS01124"/>
    </source>
</evidence>
<dbReference type="EMBL" id="VLNT01000034">
    <property type="protein sequence ID" value="TSD52973.1"/>
    <property type="molecule type" value="Genomic_DNA"/>
</dbReference>
<evidence type="ECO:0000256" key="2">
    <source>
        <dbReference type="ARBA" id="ARBA00023125"/>
    </source>
</evidence>
<name>A0A554RFN7_9ACTN</name>
<sequence>MIRPVEARAFDCVKFIFIRSGSAVLFSEFGERLARANDVVVLAPNTMCGSHPEGAITTTTIYADLDYLIDQAFWQHSAVLADRHHAREFIATQFPDPAQIIRFGAERMCAVLPWLDQLVELSMEGATSDHFFRMQANLAAVLNALSPFFRSGGPEPNHIAGWGRPSLPRARRFRPVRCEASTIRKLLEEDPSLRWSLNQLAAEVHLSPSQAHRVFLDAYGKTPLAYQALLRIQKMADLLRGSDLSVQDIANTVGWRDRSHAARMFRRLVGASPRRYRQLLSSRGR</sequence>
<dbReference type="Gene3D" id="1.10.10.60">
    <property type="entry name" value="Homeodomain-like"/>
    <property type="match status" value="2"/>
</dbReference>
<dbReference type="Pfam" id="PF12833">
    <property type="entry name" value="HTH_18"/>
    <property type="match status" value="1"/>
</dbReference>
<protein>
    <submittedName>
        <fullName evidence="5">Helix-turn-helix domain-containing protein</fullName>
    </submittedName>
</protein>
<dbReference type="PANTHER" id="PTHR46796:SF13">
    <property type="entry name" value="HTH-TYPE TRANSCRIPTIONAL ACTIVATOR RHAS"/>
    <property type="match status" value="1"/>
</dbReference>
<keyword evidence="2" id="KW-0238">DNA-binding</keyword>
<dbReference type="GO" id="GO:0043565">
    <property type="term" value="F:sequence-specific DNA binding"/>
    <property type="evidence" value="ECO:0007669"/>
    <property type="project" value="InterPro"/>
</dbReference>
<keyword evidence="1" id="KW-0805">Transcription regulation</keyword>
<dbReference type="PROSITE" id="PS01124">
    <property type="entry name" value="HTH_ARAC_FAMILY_2"/>
    <property type="match status" value="1"/>
</dbReference>
<dbReference type="InterPro" id="IPR018060">
    <property type="entry name" value="HTH_AraC"/>
</dbReference>
<feature type="domain" description="HTH araC/xylS-type" evidence="4">
    <location>
        <begin position="181"/>
        <end position="279"/>
    </location>
</feature>
<accession>A0A554RFN7</accession>
<organism evidence="5 6">
    <name type="scientific">Aeromicrobium piscarium</name>
    <dbReference type="NCBI Taxonomy" id="2590901"/>
    <lineage>
        <taxon>Bacteria</taxon>
        <taxon>Bacillati</taxon>
        <taxon>Actinomycetota</taxon>
        <taxon>Actinomycetes</taxon>
        <taxon>Propionibacteriales</taxon>
        <taxon>Nocardioidaceae</taxon>
        <taxon>Aeromicrobium</taxon>
    </lineage>
</organism>
<keyword evidence="6" id="KW-1185">Reference proteome</keyword>
<dbReference type="OrthoDB" id="186135at2"/>
<proteinExistence type="predicted"/>
<dbReference type="PANTHER" id="PTHR46796">
    <property type="entry name" value="HTH-TYPE TRANSCRIPTIONAL ACTIVATOR RHAS-RELATED"/>
    <property type="match status" value="1"/>
</dbReference>
<comment type="caution">
    <text evidence="5">The sequence shown here is derived from an EMBL/GenBank/DDBJ whole genome shotgun (WGS) entry which is preliminary data.</text>
</comment>
<dbReference type="SUPFAM" id="SSF46689">
    <property type="entry name" value="Homeodomain-like"/>
    <property type="match status" value="2"/>
</dbReference>
<dbReference type="GO" id="GO:0003700">
    <property type="term" value="F:DNA-binding transcription factor activity"/>
    <property type="evidence" value="ECO:0007669"/>
    <property type="project" value="InterPro"/>
</dbReference>